<sequence length="486" mass="57214">MYDTSLVSALLSAKGDTLRYVYALCKTNSTMQSFIKEAEFELSWEQATLHLYQLHLQEEMEKVQSVSDTELHLQLLLKLGTLIDYPLPFLTTSEDLQLYSKELTNQIILEYKQQYEVFHFQTIQELIIHQLRLFFQLVDKQYTIATESEKERFEDQLLKWYQQLSDDLKRDIEHANVTEVDTTSLFNIVLFHESLLSLLAIGTSLFTTNSYQQSYLIAMNAPLFMMANLENEDTGGKLDFPTMMMSIIVTQLLLAYEMEEQDELVNDSFLLIKWSKICFMHDQAVKKVETTLKEYERLEDEQNETSMTMRELRDHERACVKEIDRRKEQLRGRLSTMDLTQLKGGLVLKRMIDEHELLKNEVEELQRKIVVRNQRFAKVKTTLKNAERTIKGKVKEVERQKVLMQMTDFIVANQSPICMDLQRELAEYKEKLNCVRDEIDAQSQDEEAVKRQKKVWREQLDNAEITAKTLEASYEGLEYVRVKEHV</sequence>
<reference evidence="2 3" key="1">
    <citation type="submission" date="2021-01" db="EMBL/GenBank/DDBJ databases">
        <title>Genomic Encyclopedia of Type Strains, Phase IV (KMG-IV): sequencing the most valuable type-strain genomes for metagenomic binning, comparative biology and taxonomic classification.</title>
        <authorList>
            <person name="Goeker M."/>
        </authorList>
    </citation>
    <scope>NUCLEOTIDE SEQUENCE [LARGE SCALE GENOMIC DNA]</scope>
    <source>
        <strain evidence="2 3">DSM 104297</strain>
    </source>
</reference>
<accession>A0ABS2QU44</accession>
<dbReference type="Proteomes" id="UP000809829">
    <property type="component" value="Unassembled WGS sequence"/>
</dbReference>
<feature type="coiled-coil region" evidence="1">
    <location>
        <begin position="281"/>
        <end position="318"/>
    </location>
</feature>
<comment type="caution">
    <text evidence="2">The sequence shown here is derived from an EMBL/GenBank/DDBJ whole genome shotgun (WGS) entry which is preliminary data.</text>
</comment>
<protein>
    <submittedName>
        <fullName evidence="2">Uncharacterized protein</fullName>
    </submittedName>
</protein>
<name>A0ABS2QU44_9BACI</name>
<feature type="coiled-coil region" evidence="1">
    <location>
        <begin position="348"/>
        <end position="375"/>
    </location>
</feature>
<keyword evidence="3" id="KW-1185">Reference proteome</keyword>
<dbReference type="RefSeq" id="WP_205186430.1">
    <property type="nucleotide sequence ID" value="NZ_JAFBFC010000003.1"/>
</dbReference>
<keyword evidence="1" id="KW-0175">Coiled coil</keyword>
<feature type="coiled-coil region" evidence="1">
    <location>
        <begin position="418"/>
        <end position="473"/>
    </location>
</feature>
<dbReference type="EMBL" id="JAFBFC010000003">
    <property type="protein sequence ID" value="MBM7702999.1"/>
    <property type="molecule type" value="Genomic_DNA"/>
</dbReference>
<evidence type="ECO:0000313" key="3">
    <source>
        <dbReference type="Proteomes" id="UP000809829"/>
    </source>
</evidence>
<evidence type="ECO:0000313" key="2">
    <source>
        <dbReference type="EMBL" id="MBM7702999.1"/>
    </source>
</evidence>
<proteinExistence type="predicted"/>
<gene>
    <name evidence="2" type="ORF">JOC83_001846</name>
</gene>
<evidence type="ECO:0000256" key="1">
    <source>
        <dbReference type="SAM" id="Coils"/>
    </source>
</evidence>
<organism evidence="2 3">
    <name type="scientific">Priestia iocasae</name>
    <dbReference type="NCBI Taxonomy" id="2291674"/>
    <lineage>
        <taxon>Bacteria</taxon>
        <taxon>Bacillati</taxon>
        <taxon>Bacillota</taxon>
        <taxon>Bacilli</taxon>
        <taxon>Bacillales</taxon>
        <taxon>Bacillaceae</taxon>
        <taxon>Priestia</taxon>
    </lineage>
</organism>